<keyword evidence="1" id="KW-0175">Coiled coil</keyword>
<evidence type="ECO:0000256" key="1">
    <source>
        <dbReference type="SAM" id="Coils"/>
    </source>
</evidence>
<dbReference type="AlphaFoldDB" id="A4TYE2"/>
<evidence type="ECO:0000313" key="2">
    <source>
        <dbReference type="EMBL" id="CAM75649.1"/>
    </source>
</evidence>
<gene>
    <name evidence="2" type="ORF">MGR_1573</name>
</gene>
<accession>A4TYE2</accession>
<dbReference type="RefSeq" id="WP_106002526.1">
    <property type="nucleotide sequence ID" value="NZ_CP027527.1"/>
</dbReference>
<sequence>MDEIKTVFDLACGSVSQLPLTPEDRVIRRQARDELAATARAEQLAAIDTRLAVLDRQAIRPLRALATGTPSAEDTATLAALEAEAQTLRDERGGLLAASAPD</sequence>
<name>A4TYE2_9PROT</name>
<feature type="coiled-coil region" evidence="1">
    <location>
        <begin position="71"/>
        <end position="98"/>
    </location>
</feature>
<protein>
    <submittedName>
        <fullName evidence="2">Uncharacterized protein</fullName>
    </submittedName>
</protein>
<reference evidence="2" key="1">
    <citation type="journal article" date="2007" name="J. Bacteriol.">
        <title>Comparative genome analysis of four magnetotactic bacteria reveals a complex set of group-specific genes implicated in magnetosome biomineralization and function.</title>
        <authorList>
            <person name="Richter M."/>
            <person name="Kube M."/>
            <person name="Bazylinski D.A."/>
            <person name="Lombardot T."/>
            <person name="Gloeckner F.O."/>
            <person name="Reinhardt R."/>
            <person name="Schueler D."/>
        </authorList>
    </citation>
    <scope>NUCLEOTIDE SEQUENCE</scope>
    <source>
        <strain evidence="2">MSR-1</strain>
    </source>
</reference>
<organism evidence="2">
    <name type="scientific">Magnetospirillum gryphiswaldense</name>
    <dbReference type="NCBI Taxonomy" id="55518"/>
    <lineage>
        <taxon>Bacteria</taxon>
        <taxon>Pseudomonadati</taxon>
        <taxon>Pseudomonadota</taxon>
        <taxon>Alphaproteobacteria</taxon>
        <taxon>Rhodospirillales</taxon>
        <taxon>Rhodospirillaceae</taxon>
        <taxon>Magnetospirillum</taxon>
    </lineage>
</organism>
<proteinExistence type="predicted"/>
<dbReference type="EMBL" id="CU459003">
    <property type="protein sequence ID" value="CAM75649.1"/>
    <property type="molecule type" value="Genomic_DNA"/>
</dbReference>